<proteinExistence type="predicted"/>
<feature type="domain" description="Methyltransferase regulatory" evidence="1">
    <location>
        <begin position="219"/>
        <end position="302"/>
    </location>
</feature>
<dbReference type="Proteomes" id="UP000175677">
    <property type="component" value="Unassembled WGS sequence"/>
</dbReference>
<dbReference type="GO" id="GO:0032259">
    <property type="term" value="P:methylation"/>
    <property type="evidence" value="ECO:0007669"/>
    <property type="project" value="UniProtKB-KW"/>
</dbReference>
<gene>
    <name evidence="4" type="ORF">BFQ30_03580</name>
</gene>
<dbReference type="InterPro" id="IPR058854">
    <property type="entry name" value="HI_0096-like_WHD"/>
</dbReference>
<dbReference type="Gene3D" id="3.40.50.150">
    <property type="entry name" value="Vaccinia Virus protein VP39"/>
    <property type="match status" value="1"/>
</dbReference>
<organism evidence="4 5">
    <name type="scientific">Haemophilus quentini</name>
    <dbReference type="NCBI Taxonomy" id="123834"/>
    <lineage>
        <taxon>Bacteria</taxon>
        <taxon>Pseudomonadati</taxon>
        <taxon>Pseudomonadota</taxon>
        <taxon>Gammaproteobacteria</taxon>
        <taxon>Pasteurellales</taxon>
        <taxon>Pasteurellaceae</taxon>
        <taxon>Haemophilus</taxon>
    </lineage>
</organism>
<dbReference type="InterPro" id="IPR018773">
    <property type="entry name" value="MeTrfase_reg_dom_prd"/>
</dbReference>
<dbReference type="InterPro" id="IPR029063">
    <property type="entry name" value="SAM-dependent_MTases_sf"/>
</dbReference>
<accession>A0ABX3BLD3</accession>
<evidence type="ECO:0000313" key="5">
    <source>
        <dbReference type="Proteomes" id="UP000175677"/>
    </source>
</evidence>
<evidence type="ECO:0000259" key="3">
    <source>
        <dbReference type="Pfam" id="PF26433"/>
    </source>
</evidence>
<dbReference type="Pfam" id="PF10119">
    <property type="entry name" value="MethyTransf_Reg"/>
    <property type="match status" value="1"/>
</dbReference>
<feature type="domain" description="Methyltransferase" evidence="2">
    <location>
        <begin position="41"/>
        <end position="150"/>
    </location>
</feature>
<dbReference type="PANTHER" id="PTHR43667">
    <property type="entry name" value="CYCLOPROPANE-FATTY-ACYL-PHOSPHOLIPID SYNTHASE"/>
    <property type="match status" value="1"/>
</dbReference>
<evidence type="ECO:0000259" key="2">
    <source>
        <dbReference type="Pfam" id="PF13847"/>
    </source>
</evidence>
<dbReference type="GO" id="GO:0008168">
    <property type="term" value="F:methyltransferase activity"/>
    <property type="evidence" value="ECO:0007669"/>
    <property type="project" value="UniProtKB-KW"/>
</dbReference>
<dbReference type="Pfam" id="PF26433">
    <property type="entry name" value="WH_HI_0096"/>
    <property type="match status" value="1"/>
</dbReference>
<dbReference type="RefSeq" id="WP_005643671.1">
    <property type="nucleotide sequence ID" value="NZ_MCII02000002.1"/>
</dbReference>
<dbReference type="Pfam" id="PF13847">
    <property type="entry name" value="Methyltransf_31"/>
    <property type="match status" value="1"/>
</dbReference>
<protein>
    <submittedName>
        <fullName evidence="4">Methyltransferase</fullName>
    </submittedName>
</protein>
<keyword evidence="4" id="KW-0808">Transferase</keyword>
<dbReference type="EMBL" id="MDJC01000067">
    <property type="protein sequence ID" value="OEY74456.1"/>
    <property type="molecule type" value="Genomic_DNA"/>
</dbReference>
<name>A0ABX3BLD3_9PAST</name>
<evidence type="ECO:0000259" key="1">
    <source>
        <dbReference type="Pfam" id="PF10119"/>
    </source>
</evidence>
<reference evidence="4 5" key="1">
    <citation type="submission" date="2016-08" db="EMBL/GenBank/DDBJ databases">
        <authorList>
            <person name="Eshaghi A."/>
            <person name="Soares D."/>
            <person name="Kus J."/>
            <person name="Richardson D."/>
            <person name="Li A."/>
            <person name="Patel S.N."/>
        </authorList>
    </citation>
    <scope>NUCLEOTIDE SEQUENCE [LARGE SCALE GENOMIC DNA]</scope>
    <source>
        <strain evidence="4 5">C860</strain>
    </source>
</reference>
<comment type="caution">
    <text evidence="4">The sequence shown here is derived from an EMBL/GenBank/DDBJ whole genome shotgun (WGS) entry which is preliminary data.</text>
</comment>
<dbReference type="SUPFAM" id="SSF53335">
    <property type="entry name" value="S-adenosyl-L-methionine-dependent methyltransferases"/>
    <property type="match status" value="1"/>
</dbReference>
<keyword evidence="5" id="KW-1185">Reference proteome</keyword>
<evidence type="ECO:0000313" key="4">
    <source>
        <dbReference type="EMBL" id="OEY74456.1"/>
    </source>
</evidence>
<dbReference type="InterPro" id="IPR025714">
    <property type="entry name" value="Methyltranfer_dom"/>
</dbReference>
<dbReference type="CDD" id="cd02440">
    <property type="entry name" value="AdoMet_MTases"/>
    <property type="match status" value="1"/>
</dbReference>
<dbReference type="PANTHER" id="PTHR43667:SF2">
    <property type="entry name" value="FATTY ACID C-METHYL TRANSFERASE"/>
    <property type="match status" value="1"/>
</dbReference>
<feature type="domain" description="HI-0096-like winged helix" evidence="3">
    <location>
        <begin position="402"/>
        <end position="513"/>
    </location>
</feature>
<keyword evidence="4" id="KW-0489">Methyltransferase</keyword>
<sequence length="529" mass="61400">MTEQNNPYDELRYYSKPFSYTSIALLEGNATLWGLTPPALKGAKVLELGSSFGGNLISQAVYYPDTEFVGIDLSDSQITQGNEIIKSMGLTNVRLEAKNILDITPEFGVFDYIIVHGIYSWVPNNVKDKILEICRENLTPNGIAYISYNTYPGWKNREVARDIMLYANKYTQDLPLSEQTRRGKAIVQLFSDAIKSIESEKSKNQSRIENFDEIQTKGDHYVAHEYLEYHNHPLYLNQFIDSLHQHQLAYIGDTDFQLSYISWMPQHLRDMINQLSETDYVAREQCLDYLYDVAFRRSLLCHDNLQNKINRTENIDKSFLDKLTFVNHFKENELSVQFNNQSIVSLLEKFIYQVGSFTIKSLTDYIAKNKEFKNITENDIYNAVLLSVILGYVNIYLTPYQIYSFEDNKTYVPKRFTQYLKTMLNGANQYIGLGNMYNLGIEKLVNPELSVHIMSQMEKPTTRAVLETTLKEYLIQNEYKDMTNNEKLIDEEYDCSKLFDSICNDLTHLGYIQPAITKTRKPRKTKAKK</sequence>
<dbReference type="InterPro" id="IPR050723">
    <property type="entry name" value="CFA/CMAS"/>
</dbReference>